<dbReference type="PANTHER" id="PTHR32305:SF15">
    <property type="entry name" value="PROTEIN RHSA-RELATED"/>
    <property type="match status" value="1"/>
</dbReference>
<dbReference type="PANTHER" id="PTHR32305">
    <property type="match status" value="1"/>
</dbReference>
<dbReference type="NCBIfam" id="TIGR01643">
    <property type="entry name" value="YD_repeat_2x"/>
    <property type="match status" value="2"/>
</dbReference>
<feature type="compositionally biased region" description="Polar residues" evidence="2">
    <location>
        <begin position="14"/>
        <end position="30"/>
    </location>
</feature>
<evidence type="ECO:0000313" key="5">
    <source>
        <dbReference type="Proteomes" id="UP000001880"/>
    </source>
</evidence>
<dbReference type="InterPro" id="IPR031325">
    <property type="entry name" value="RHS_repeat"/>
</dbReference>
<proteinExistence type="predicted"/>
<dbReference type="Gene3D" id="2.180.10.10">
    <property type="entry name" value="RHS repeat-associated core"/>
    <property type="match status" value="2"/>
</dbReference>
<feature type="region of interest" description="Disordered" evidence="2">
    <location>
        <begin position="1"/>
        <end position="31"/>
    </location>
</feature>
<name>D0LMQ2_HALO1</name>
<feature type="domain" description="Teneurin-like YD-shell" evidence="3">
    <location>
        <begin position="1022"/>
        <end position="1202"/>
    </location>
</feature>
<dbReference type="EMBL" id="CP001804">
    <property type="protein sequence ID" value="ACY18739.1"/>
    <property type="molecule type" value="Genomic_DNA"/>
</dbReference>
<dbReference type="Pfam" id="PF05593">
    <property type="entry name" value="RHS_repeat"/>
    <property type="match status" value="1"/>
</dbReference>
<sequence>MSNERNSESRVSNDIQRNAQQSATSSNANNFRGGLASLVNPRTGKLQLSIHAPVLPGIGGLNVDLGLEYVQSDGVPPKPVLGLPPMWQYRLSYIADNQIVINGKQSFTIDSVWPSGMKYQSLLNLKLETHNSQPSLPYDSNLRYLYVLVFLNGERQYFDLFGRLIALADAAKNHVLFYYQDEGATVHQTRLQRVVDSYGQTISFDYPEGNIRVSFPSGGSERLQFTYLITNYTEVSGYRDPEGRMTTIVYGGGMVQSNLVSSIAYPNQLATKVSYTAIRCETPSGMRQRDVVSELTHSYRGETRTTRYSFDPLGDHHNYTGYPSYKTQTSEDQLLMSGDNRYRYETTIDNGVTLTRRKYNNLHLLLQTEVYASAVSSDLISRTVYSYPGELFPDQAFPSFARLPANYQMPCGVVSFHFNPGDTETCRAEKVEKTFNDAGQVTSETRSISADGSSFSNVQETVSSYDSRYGQMLTQDVSDYRSTGVLASTPAVTRLVRTLSNDGSLAASSEIGPVANGFKPSRITCYRYDKQGRVVHQTLAWADGGSHAQESTYHEVAYTYDANGHVLDVCHTDALGYVTHRRVDTTTGFVLSDTDARGEVTRYTYDGLGRRVTKVDPLSRTTSWSYDDGNNTTTVRHANGYEAYVYFDGFGKHLGHADNGGPGSARRSLYTRSYDEYGQLSSETGVLGENTRLSYGCDTRGRVTSITDALGNQKTFSYDAVKQTHSESYNGVLTAIRTFEDGRVIACELCSSGDEAAIVTSTGYDANGKAVRVQVGSDGSASGLVRRVTLDALARPVQVETCGGDGTRLLRQDERDLFGNIQYTTKTLDAGEVHSEKSSAIHTFDALGRAVSTEPAPGLKETCSYDGNGNLSGRTDLAGNPFEYAYDAGNALTSKSFTDAGVSKSLVYGYDSDSHRLSSIEARSEGTTQAQIRYTYELDGKLTGLDYGAEGPSMRWTYDQATGQLTASTDASGATTNYTYLPDGRLATLASAAGTASFSYYARSEDAVNSGKLKSVAFAEGVSVQYAYDGFGRIASVTGTSAGKTVACVAYAYDPVTGNLTEKTSSSALASEDGNLNYRVTYQYNGLGQLTQECMRTGNTTLVRRGFVYDAAGNLSSSTASGTGVQAGTTNFSYGPDNRLVEISAPGAASRTLRYDDNGNLVDDGAGHTLSWNTLAQLTGFSGGGASASYAYYPDGLRASKEVAQQSPVRFFYDHRRNANIVNELQDSTTVTHQFGGGQRLTRSVDGKVSALFHDRKNVVASLSGKTLASHRYGANGELDFPPGSGAGAFRIEDEPFAFAGEYRDAESGYYYFRSRYYDPESMRFVSRDSAGVFNRYSYCATNPVMLSDPSGHAPWWSYLTMGLAAVASVGISVASGGLLSWLAGSIMEGTSLAVTMAIDATAASAGAIASDAVTAVSHSITEHHWAASQFFNANLGIDVATSAAGSVLGDAVKFPVMEMGRSLAGESERAVTAARILAGAAGGVVNSTVAVTTNELAKTHHVDWQTVVGKGVGIGAVGGAVSEFGGEIKSFVKRQLTMKRSGSFDLSQENTGPGAFDVPDPKVADPELVAFRHLEFDEDIDAPVANAAGARAHAAAEPASEHNPLRVTGFLLRRRYVWTPSH</sequence>
<evidence type="ECO:0000256" key="1">
    <source>
        <dbReference type="ARBA" id="ARBA00022737"/>
    </source>
</evidence>
<dbReference type="KEGG" id="hoh:Hoch_6268"/>
<dbReference type="InterPro" id="IPR056823">
    <property type="entry name" value="TEN-like_YD-shell"/>
</dbReference>
<accession>D0LMQ2</accession>
<gene>
    <name evidence="4" type="ordered locus">Hoch_6268</name>
</gene>
<evidence type="ECO:0000259" key="3">
    <source>
        <dbReference type="Pfam" id="PF25023"/>
    </source>
</evidence>
<dbReference type="STRING" id="502025.Hoch_6268"/>
<dbReference type="Pfam" id="PF25023">
    <property type="entry name" value="TEN_YD-shell"/>
    <property type="match status" value="1"/>
</dbReference>
<evidence type="ECO:0000313" key="4">
    <source>
        <dbReference type="EMBL" id="ACY18739.1"/>
    </source>
</evidence>
<keyword evidence="5" id="KW-1185">Reference proteome</keyword>
<dbReference type="NCBIfam" id="TIGR03696">
    <property type="entry name" value="Rhs_assc_core"/>
    <property type="match status" value="1"/>
</dbReference>
<reference evidence="4 5" key="1">
    <citation type="journal article" date="2010" name="Stand. Genomic Sci.">
        <title>Complete genome sequence of Haliangium ochraceum type strain (SMP-2).</title>
        <authorList>
            <consortium name="US DOE Joint Genome Institute (JGI-PGF)"/>
            <person name="Ivanova N."/>
            <person name="Daum C."/>
            <person name="Lang E."/>
            <person name="Abt B."/>
            <person name="Kopitz M."/>
            <person name="Saunders E."/>
            <person name="Lapidus A."/>
            <person name="Lucas S."/>
            <person name="Glavina Del Rio T."/>
            <person name="Nolan M."/>
            <person name="Tice H."/>
            <person name="Copeland A."/>
            <person name="Cheng J.F."/>
            <person name="Chen F."/>
            <person name="Bruce D."/>
            <person name="Goodwin L."/>
            <person name="Pitluck S."/>
            <person name="Mavromatis K."/>
            <person name="Pati A."/>
            <person name="Mikhailova N."/>
            <person name="Chen A."/>
            <person name="Palaniappan K."/>
            <person name="Land M."/>
            <person name="Hauser L."/>
            <person name="Chang Y.J."/>
            <person name="Jeffries C.D."/>
            <person name="Detter J.C."/>
            <person name="Brettin T."/>
            <person name="Rohde M."/>
            <person name="Goker M."/>
            <person name="Bristow J."/>
            <person name="Markowitz V."/>
            <person name="Eisen J.A."/>
            <person name="Hugenholtz P."/>
            <person name="Kyrpides N.C."/>
            <person name="Klenk H.P."/>
        </authorList>
    </citation>
    <scope>NUCLEOTIDE SEQUENCE [LARGE SCALE GENOMIC DNA]</scope>
    <source>
        <strain evidence="5">DSM 14365 / CIP 107738 / JCM 11303 / AJ 13395 / SMP-2</strain>
    </source>
</reference>
<dbReference type="HOGENOM" id="CLU_246674_0_0_7"/>
<organism evidence="4 5">
    <name type="scientific">Haliangium ochraceum (strain DSM 14365 / JCM 11303 / SMP-2)</name>
    <dbReference type="NCBI Taxonomy" id="502025"/>
    <lineage>
        <taxon>Bacteria</taxon>
        <taxon>Pseudomonadati</taxon>
        <taxon>Myxococcota</taxon>
        <taxon>Polyangia</taxon>
        <taxon>Haliangiales</taxon>
        <taxon>Kofleriaceae</taxon>
        <taxon>Haliangium</taxon>
    </lineage>
</organism>
<dbReference type="InterPro" id="IPR022385">
    <property type="entry name" value="Rhs_assc_core"/>
</dbReference>
<dbReference type="Proteomes" id="UP000001880">
    <property type="component" value="Chromosome"/>
</dbReference>
<dbReference type="eggNOG" id="COG3209">
    <property type="taxonomic scope" value="Bacteria"/>
</dbReference>
<dbReference type="RefSeq" id="WP_012831331.1">
    <property type="nucleotide sequence ID" value="NC_013440.1"/>
</dbReference>
<dbReference type="InterPro" id="IPR050708">
    <property type="entry name" value="T6SS_VgrG/RHS"/>
</dbReference>
<protein>
    <submittedName>
        <fullName evidence="4">YD repeat-containing protein</fullName>
    </submittedName>
</protein>
<keyword evidence="1" id="KW-0677">Repeat</keyword>
<evidence type="ECO:0000256" key="2">
    <source>
        <dbReference type="SAM" id="MobiDB-lite"/>
    </source>
</evidence>
<dbReference type="InterPro" id="IPR006530">
    <property type="entry name" value="YD"/>
</dbReference>